<sequence length="59" mass="6518">MNSTAAKDASLVSVATDESTTARARGRGRRCDDDTGMPVAYKMETKTLSTNYQRQMVWS</sequence>
<reference evidence="2" key="2">
    <citation type="submission" date="2015-06" db="UniProtKB">
        <authorList>
            <consortium name="EnsemblProtists"/>
        </authorList>
    </citation>
    <scope>IDENTIFICATION</scope>
    <source>
        <strain evidence="2">Emoy2</strain>
    </source>
</reference>
<proteinExistence type="predicted"/>
<reference evidence="3" key="1">
    <citation type="journal article" date="2010" name="Science">
        <title>Signatures of adaptation to obligate biotrophy in the Hyaloperonospora arabidopsidis genome.</title>
        <authorList>
            <person name="Baxter L."/>
            <person name="Tripathy S."/>
            <person name="Ishaque N."/>
            <person name="Boot N."/>
            <person name="Cabral A."/>
            <person name="Kemen E."/>
            <person name="Thines M."/>
            <person name="Ah-Fong A."/>
            <person name="Anderson R."/>
            <person name="Badejoko W."/>
            <person name="Bittner-Eddy P."/>
            <person name="Boore J.L."/>
            <person name="Chibucos M.C."/>
            <person name="Coates M."/>
            <person name="Dehal P."/>
            <person name="Delehaunty K."/>
            <person name="Dong S."/>
            <person name="Downton P."/>
            <person name="Dumas B."/>
            <person name="Fabro G."/>
            <person name="Fronick C."/>
            <person name="Fuerstenberg S.I."/>
            <person name="Fulton L."/>
            <person name="Gaulin E."/>
            <person name="Govers F."/>
            <person name="Hughes L."/>
            <person name="Humphray S."/>
            <person name="Jiang R.H."/>
            <person name="Judelson H."/>
            <person name="Kamoun S."/>
            <person name="Kyung K."/>
            <person name="Meijer H."/>
            <person name="Minx P."/>
            <person name="Morris P."/>
            <person name="Nelson J."/>
            <person name="Phuntumart V."/>
            <person name="Qutob D."/>
            <person name="Rehmany A."/>
            <person name="Rougon-Cardoso A."/>
            <person name="Ryden P."/>
            <person name="Torto-Alalibo T."/>
            <person name="Studholme D."/>
            <person name="Wang Y."/>
            <person name="Win J."/>
            <person name="Wood J."/>
            <person name="Clifton S.W."/>
            <person name="Rogers J."/>
            <person name="Van den Ackerveken G."/>
            <person name="Jones J.D."/>
            <person name="McDowell J.M."/>
            <person name="Beynon J."/>
            <person name="Tyler B.M."/>
        </authorList>
    </citation>
    <scope>NUCLEOTIDE SEQUENCE [LARGE SCALE GENOMIC DNA]</scope>
    <source>
        <strain evidence="3">Emoy2</strain>
    </source>
</reference>
<keyword evidence="3" id="KW-1185">Reference proteome</keyword>
<dbReference type="EMBL" id="JH598769">
    <property type="status" value="NOT_ANNOTATED_CDS"/>
    <property type="molecule type" value="Genomic_DNA"/>
</dbReference>
<name>M4C6D8_HYAAE</name>
<dbReference type="VEuPathDB" id="FungiDB:HpaG814670"/>
<evidence type="ECO:0000313" key="2">
    <source>
        <dbReference type="EnsemblProtists" id="HpaP814670"/>
    </source>
</evidence>
<evidence type="ECO:0000256" key="1">
    <source>
        <dbReference type="SAM" id="MobiDB-lite"/>
    </source>
</evidence>
<dbReference type="Proteomes" id="UP000011713">
    <property type="component" value="Unassembled WGS sequence"/>
</dbReference>
<evidence type="ECO:0000313" key="3">
    <source>
        <dbReference type="Proteomes" id="UP000011713"/>
    </source>
</evidence>
<protein>
    <submittedName>
        <fullName evidence="2">Uncharacterized protein</fullName>
    </submittedName>
</protein>
<dbReference type="InParanoid" id="M4C6D8"/>
<dbReference type="EnsemblProtists" id="HpaT814670">
    <property type="protein sequence ID" value="HpaP814670"/>
    <property type="gene ID" value="HpaG814670"/>
</dbReference>
<organism evidence="2 3">
    <name type="scientific">Hyaloperonospora arabidopsidis (strain Emoy2)</name>
    <name type="common">Downy mildew agent</name>
    <name type="synonym">Peronospora arabidopsidis</name>
    <dbReference type="NCBI Taxonomy" id="559515"/>
    <lineage>
        <taxon>Eukaryota</taxon>
        <taxon>Sar</taxon>
        <taxon>Stramenopiles</taxon>
        <taxon>Oomycota</taxon>
        <taxon>Peronosporomycetes</taxon>
        <taxon>Peronosporales</taxon>
        <taxon>Peronosporaceae</taxon>
        <taxon>Hyaloperonospora</taxon>
    </lineage>
</organism>
<dbReference type="HOGENOM" id="CLU_2965746_0_0_1"/>
<dbReference type="AlphaFoldDB" id="M4C6D8"/>
<accession>M4C6D8</accession>
<feature type="region of interest" description="Disordered" evidence="1">
    <location>
        <begin position="1"/>
        <end position="37"/>
    </location>
</feature>